<evidence type="ECO:0000256" key="1">
    <source>
        <dbReference type="SAM" id="MobiDB-lite"/>
    </source>
</evidence>
<name>A0A9X5CB83_9FIRM</name>
<comment type="caution">
    <text evidence="3">The sequence shown here is derived from an EMBL/GenBank/DDBJ whole genome shotgun (WGS) entry which is preliminary data.</text>
</comment>
<protein>
    <recommendedName>
        <fullName evidence="2">DUF6128 domain-containing protein</fullName>
    </recommendedName>
</protein>
<proteinExistence type="predicted"/>
<sequence>MKPGIFYLYEYNGTKKLRNAGFLKITRYYHSCTLQLNARGIPVSYADTIKLCAFYPENEQTTSTVLTEITCANHSVSARMSSAESRFPTGQTLDTINGFFLPLSNGHILAAAAPGIAVDAAKLLSGEPKNRPDSPSPAREPKAPSELEAESIHECNAEEAPEPAPDRREPERESDAALSESGRTENAGQSRENRFAERGDRQHSSTEQECGHTQNPPAEQECNHMQSPPAEQECGHTQSPPAEQECNHMQSPPAEQECNHMQSPPAEQECNHMQSPPAEQECNHMQSPPAEQECGHTQSSPAEQECNHGQDSPPEQKCGTAQDSPAGQECQTEQDTQAEQASRSSQNASAAQPSHNVKKIQRSEMSILPRRYWHLANNSFLLHGYHNYNHLLLIEKDGHYWLGVPGIYDPHEARAARLFGFPQFTDSYNDSLQLTDDECNPNANFGYWCCYLKSNTP</sequence>
<dbReference type="Proteomes" id="UP000474104">
    <property type="component" value="Unassembled WGS sequence"/>
</dbReference>
<gene>
    <name evidence="3" type="ORF">FMM80_22815</name>
</gene>
<feature type="compositionally biased region" description="Basic and acidic residues" evidence="1">
    <location>
        <begin position="191"/>
        <end position="210"/>
    </location>
</feature>
<accession>A0A9X5CB83</accession>
<dbReference type="OrthoDB" id="9814510at2"/>
<reference evidence="3 4" key="1">
    <citation type="submission" date="2019-07" db="EMBL/GenBank/DDBJ databases">
        <title>Draft genome sequences of 15 bacterial species constituting the stable defined intestinal microbiota of the GM15 gnotobiotic mouse model.</title>
        <authorList>
            <person name="Elie C."/>
            <person name="Mathieu A."/>
            <person name="Saliou A."/>
            <person name="Darnaud M."/>
            <person name="Leulier F."/>
            <person name="Tamellini A."/>
        </authorList>
    </citation>
    <scope>NUCLEOTIDE SEQUENCE [LARGE SCALE GENOMIC DNA]</scope>
    <source>
        <strain evidence="4">ASF 502</strain>
    </source>
</reference>
<dbReference type="AlphaFoldDB" id="A0A9X5CB83"/>
<evidence type="ECO:0000259" key="2">
    <source>
        <dbReference type="Pfam" id="PF19623"/>
    </source>
</evidence>
<evidence type="ECO:0000313" key="3">
    <source>
        <dbReference type="EMBL" id="NDO71327.1"/>
    </source>
</evidence>
<feature type="compositionally biased region" description="Basic and acidic residues" evidence="1">
    <location>
        <begin position="139"/>
        <end position="156"/>
    </location>
</feature>
<feature type="compositionally biased region" description="Polar residues" evidence="1">
    <location>
        <begin position="295"/>
        <end position="310"/>
    </location>
</feature>
<evidence type="ECO:0000313" key="4">
    <source>
        <dbReference type="Proteomes" id="UP000474104"/>
    </source>
</evidence>
<feature type="domain" description="DUF6128" evidence="2">
    <location>
        <begin position="359"/>
        <end position="425"/>
    </location>
</feature>
<organism evidence="3 4">
    <name type="scientific">Schaedlerella arabinosiphila</name>
    <dbReference type="NCBI Taxonomy" id="2044587"/>
    <lineage>
        <taxon>Bacteria</taxon>
        <taxon>Bacillati</taxon>
        <taxon>Bacillota</taxon>
        <taxon>Clostridia</taxon>
        <taxon>Lachnospirales</taxon>
        <taxon>Lachnospiraceae</taxon>
        <taxon>Schaedlerella</taxon>
    </lineage>
</organism>
<feature type="region of interest" description="Disordered" evidence="1">
    <location>
        <begin position="126"/>
        <end position="359"/>
    </location>
</feature>
<feature type="compositionally biased region" description="Low complexity" evidence="1">
    <location>
        <begin position="337"/>
        <end position="354"/>
    </location>
</feature>
<dbReference type="Pfam" id="PF19623">
    <property type="entry name" value="DUF6128"/>
    <property type="match status" value="1"/>
</dbReference>
<feature type="compositionally biased region" description="Basic and acidic residues" evidence="1">
    <location>
        <begin position="164"/>
        <end position="175"/>
    </location>
</feature>
<dbReference type="RefSeq" id="WP_004080496.1">
    <property type="nucleotide sequence ID" value="NZ_VIRB01000136.1"/>
</dbReference>
<dbReference type="InterPro" id="IPR046131">
    <property type="entry name" value="DUF6128"/>
</dbReference>
<dbReference type="EMBL" id="VIRB01000136">
    <property type="protein sequence ID" value="NDO71327.1"/>
    <property type="molecule type" value="Genomic_DNA"/>
</dbReference>
<feature type="compositionally biased region" description="Polar residues" evidence="1">
    <location>
        <begin position="319"/>
        <end position="335"/>
    </location>
</feature>